<evidence type="ECO:0000256" key="3">
    <source>
        <dbReference type="ARBA" id="ARBA00023125"/>
    </source>
</evidence>
<dbReference type="PROSITE" id="PS51294">
    <property type="entry name" value="HTH_MYB"/>
    <property type="match status" value="1"/>
</dbReference>
<feature type="compositionally biased region" description="Basic and acidic residues" evidence="6">
    <location>
        <begin position="112"/>
        <end position="131"/>
    </location>
</feature>
<evidence type="ECO:0000256" key="2">
    <source>
        <dbReference type="ARBA" id="ARBA00023015"/>
    </source>
</evidence>
<evidence type="ECO:0000256" key="4">
    <source>
        <dbReference type="ARBA" id="ARBA00023163"/>
    </source>
</evidence>
<dbReference type="GO" id="GO:0003677">
    <property type="term" value="F:DNA binding"/>
    <property type="evidence" value="ECO:0007669"/>
    <property type="project" value="UniProtKB-KW"/>
</dbReference>
<protein>
    <recommendedName>
        <fullName evidence="7">HTH myb-type domain-containing protein</fullName>
    </recommendedName>
</protein>
<keyword evidence="9" id="KW-1185">Reference proteome</keyword>
<feature type="compositionally biased region" description="Low complexity" evidence="6">
    <location>
        <begin position="374"/>
        <end position="399"/>
    </location>
</feature>
<dbReference type="InterPro" id="IPR058673">
    <property type="entry name" value="HHO5-like_N"/>
</dbReference>
<feature type="region of interest" description="Disordered" evidence="6">
    <location>
        <begin position="95"/>
        <end position="172"/>
    </location>
</feature>
<dbReference type="NCBIfam" id="TIGR01557">
    <property type="entry name" value="myb_SHAQKYF"/>
    <property type="match status" value="1"/>
</dbReference>
<evidence type="ECO:0000313" key="9">
    <source>
        <dbReference type="Proteomes" id="UP001345219"/>
    </source>
</evidence>
<dbReference type="PANTHER" id="PTHR31003">
    <property type="entry name" value="MYB FAMILY TRANSCRIPTION FACTOR"/>
    <property type="match status" value="1"/>
</dbReference>
<evidence type="ECO:0000256" key="5">
    <source>
        <dbReference type="ARBA" id="ARBA00023242"/>
    </source>
</evidence>
<dbReference type="AlphaFoldDB" id="A0AAN7Q434"/>
<dbReference type="EMBL" id="JAXIOK010000012">
    <property type="protein sequence ID" value="KAK4758809.1"/>
    <property type="molecule type" value="Genomic_DNA"/>
</dbReference>
<dbReference type="GO" id="GO:0003700">
    <property type="term" value="F:DNA-binding transcription factor activity"/>
    <property type="evidence" value="ECO:0007669"/>
    <property type="project" value="InterPro"/>
</dbReference>
<keyword evidence="2" id="KW-0805">Transcription regulation</keyword>
<name>A0AAN7Q434_9MYRT</name>
<evidence type="ECO:0000259" key="7">
    <source>
        <dbReference type="PROSITE" id="PS51294"/>
    </source>
</evidence>
<dbReference type="PANTHER" id="PTHR31003:SF16">
    <property type="entry name" value="TRANSCRIPTION FACTOR HHO2"/>
    <property type="match status" value="1"/>
</dbReference>
<feature type="domain" description="HTH myb-type" evidence="7">
    <location>
        <begin position="240"/>
        <end position="300"/>
    </location>
</feature>
<proteinExistence type="predicted"/>
<keyword evidence="3" id="KW-0238">DNA-binding</keyword>
<dbReference type="Proteomes" id="UP001345219">
    <property type="component" value="Chromosome 15"/>
</dbReference>
<evidence type="ECO:0000313" key="8">
    <source>
        <dbReference type="EMBL" id="KAK4758809.1"/>
    </source>
</evidence>
<dbReference type="InterPro" id="IPR006447">
    <property type="entry name" value="Myb_dom_plants"/>
</dbReference>
<accession>A0AAN7Q434</accession>
<evidence type="ECO:0000256" key="1">
    <source>
        <dbReference type="ARBA" id="ARBA00004123"/>
    </source>
</evidence>
<comment type="caution">
    <text evidence="8">The sequence shown here is derived from an EMBL/GenBank/DDBJ whole genome shotgun (WGS) entry which is preliminary data.</text>
</comment>
<keyword evidence="4" id="KW-0804">Transcription</keyword>
<dbReference type="InterPro" id="IPR044787">
    <property type="entry name" value="HHO5-like"/>
</dbReference>
<feature type="region of interest" description="Disordered" evidence="6">
    <location>
        <begin position="367"/>
        <end position="399"/>
    </location>
</feature>
<dbReference type="Pfam" id="PF26575">
    <property type="entry name" value="HHO5_N"/>
    <property type="match status" value="1"/>
</dbReference>
<dbReference type="Gene3D" id="1.10.10.60">
    <property type="entry name" value="Homeodomain-like"/>
    <property type="match status" value="1"/>
</dbReference>
<feature type="compositionally biased region" description="Acidic residues" evidence="6">
    <location>
        <begin position="102"/>
        <end position="111"/>
    </location>
</feature>
<sequence length="399" mass="44666">MWWNRWKMEVGYAEKMQSYMEALEVERRKILVFGRELPLCLEIVTHAIGACKQQLTATGASGCNNNSNWQWECSEQTSTEGTEIPVLEEFIPMKRRSRSSCDDDEDNDEEEHLSNNRVKIDKDSNNNESMEKSSSGLESRKKSDWLKSAQLWNRSPDPPPKEEHRQPLSPRKVLVLEVKRGGGAFQPFRKEQNCPAKNHHFSESLQSVAVAPTAGTSSETEMIGSGRMENREEKHAQVQTRRKQRRCWSPELHRRFLQALQQLGGSHVATLKQIREVMKVDSLTNDEVKRHLQKFRLHSKRPSPLNMIDNSSSRSWWSVGGIWVPPSDYAAASHAAKTALGGRIHVREGAVPPPAVAAAEVNSIGILQSEGRGSHSSQSNSSTSSSSSSSHTTSASPSC</sequence>
<dbReference type="InterPro" id="IPR017930">
    <property type="entry name" value="Myb_dom"/>
</dbReference>
<dbReference type="InterPro" id="IPR009057">
    <property type="entry name" value="Homeodomain-like_sf"/>
</dbReference>
<gene>
    <name evidence="8" type="ORF">SAY87_020110</name>
</gene>
<dbReference type="SUPFAM" id="SSF46689">
    <property type="entry name" value="Homeodomain-like"/>
    <property type="match status" value="1"/>
</dbReference>
<reference evidence="8 9" key="1">
    <citation type="journal article" date="2023" name="Hortic Res">
        <title>Pangenome of water caltrop reveals structural variations and asymmetric subgenome divergence after allopolyploidization.</title>
        <authorList>
            <person name="Zhang X."/>
            <person name="Chen Y."/>
            <person name="Wang L."/>
            <person name="Yuan Y."/>
            <person name="Fang M."/>
            <person name="Shi L."/>
            <person name="Lu R."/>
            <person name="Comes H.P."/>
            <person name="Ma Y."/>
            <person name="Chen Y."/>
            <person name="Huang G."/>
            <person name="Zhou Y."/>
            <person name="Zheng Z."/>
            <person name="Qiu Y."/>
        </authorList>
    </citation>
    <scope>NUCLEOTIDE SEQUENCE [LARGE SCALE GENOMIC DNA]</scope>
    <source>
        <tissue evidence="8">Roots</tissue>
    </source>
</reference>
<dbReference type="GO" id="GO:0005634">
    <property type="term" value="C:nucleus"/>
    <property type="evidence" value="ECO:0007669"/>
    <property type="project" value="UniProtKB-SubCell"/>
</dbReference>
<feature type="region of interest" description="Disordered" evidence="6">
    <location>
        <begin position="206"/>
        <end position="234"/>
    </location>
</feature>
<evidence type="ECO:0000256" key="6">
    <source>
        <dbReference type="SAM" id="MobiDB-lite"/>
    </source>
</evidence>
<organism evidence="8 9">
    <name type="scientific">Trapa incisa</name>
    <dbReference type="NCBI Taxonomy" id="236973"/>
    <lineage>
        <taxon>Eukaryota</taxon>
        <taxon>Viridiplantae</taxon>
        <taxon>Streptophyta</taxon>
        <taxon>Embryophyta</taxon>
        <taxon>Tracheophyta</taxon>
        <taxon>Spermatophyta</taxon>
        <taxon>Magnoliopsida</taxon>
        <taxon>eudicotyledons</taxon>
        <taxon>Gunneridae</taxon>
        <taxon>Pentapetalae</taxon>
        <taxon>rosids</taxon>
        <taxon>malvids</taxon>
        <taxon>Myrtales</taxon>
        <taxon>Lythraceae</taxon>
        <taxon>Trapa</taxon>
    </lineage>
</organism>
<keyword evidence="5" id="KW-0539">Nucleus</keyword>
<comment type="subcellular location">
    <subcellularLocation>
        <location evidence="1">Nucleus</location>
    </subcellularLocation>
</comment>